<evidence type="ECO:0000256" key="9">
    <source>
        <dbReference type="RuleBase" id="RU361270"/>
    </source>
</evidence>
<evidence type="ECO:0000256" key="6">
    <source>
        <dbReference type="ARBA" id="ARBA00017539"/>
    </source>
</evidence>
<dbReference type="PANTHER" id="PTHR10395:SF7">
    <property type="entry name" value="5-HYDROXYISOURATE HYDROLASE"/>
    <property type="match status" value="1"/>
</dbReference>
<dbReference type="RefSeq" id="WP_274163215.1">
    <property type="nucleotide sequence ID" value="NZ_JAJUBC010000003.1"/>
</dbReference>
<evidence type="ECO:0000256" key="5">
    <source>
        <dbReference type="ARBA" id="ARBA00012609"/>
    </source>
</evidence>
<dbReference type="Proteomes" id="UP001149400">
    <property type="component" value="Unassembled WGS sequence"/>
</dbReference>
<evidence type="ECO:0000256" key="4">
    <source>
        <dbReference type="ARBA" id="ARBA00011881"/>
    </source>
</evidence>
<dbReference type="EC" id="3.5.2.17" evidence="5 9"/>
<keyword evidence="12" id="KW-1185">Reference proteome</keyword>
<dbReference type="Pfam" id="PF00576">
    <property type="entry name" value="Transthyretin"/>
    <property type="match status" value="1"/>
</dbReference>
<sequence length="117" mass="12995">MGKLTTHVLDTSNGKPGSEIEVTLYRVSGHGLEHVITTITNQDGRTNEPLLEGDELLKGKYQLQFNTANYFHSMGVTLSEIPFLDDIVIRFGINDPSAHFHVPLLVSPYSFSTYRGS</sequence>
<evidence type="ECO:0000313" key="12">
    <source>
        <dbReference type="Proteomes" id="UP001149400"/>
    </source>
</evidence>
<reference evidence="11" key="1">
    <citation type="submission" date="2021-12" db="EMBL/GenBank/DDBJ databases">
        <title>Enterovibrio ZSDZ35 sp. nov. and Enterovibrio ZSDZ42 sp. nov., isolated from coastal seawater in Qingdao.</title>
        <authorList>
            <person name="Zhang P."/>
        </authorList>
    </citation>
    <scope>NUCLEOTIDE SEQUENCE</scope>
    <source>
        <strain evidence="11">ZSDZ42</strain>
    </source>
</reference>
<dbReference type="InterPro" id="IPR014306">
    <property type="entry name" value="Hydroxyisourate_hydrolase"/>
</dbReference>
<accession>A0ABT5QWA0</accession>
<evidence type="ECO:0000256" key="3">
    <source>
        <dbReference type="ARBA" id="ARBA00009850"/>
    </source>
</evidence>
<dbReference type="NCBIfam" id="TIGR02962">
    <property type="entry name" value="hdxy_isourate"/>
    <property type="match status" value="1"/>
</dbReference>
<dbReference type="EMBL" id="JAJUBC010000003">
    <property type="protein sequence ID" value="MDD1792305.1"/>
    <property type="molecule type" value="Genomic_DNA"/>
</dbReference>
<evidence type="ECO:0000256" key="1">
    <source>
        <dbReference type="ARBA" id="ARBA00001043"/>
    </source>
</evidence>
<dbReference type="InterPro" id="IPR023419">
    <property type="entry name" value="Transthyretin_CS"/>
</dbReference>
<feature type="domain" description="Transthyretin/hydroxyisourate hydrolase" evidence="10">
    <location>
        <begin position="4"/>
        <end position="116"/>
    </location>
</feature>
<dbReference type="PROSITE" id="PS00769">
    <property type="entry name" value="TRANSTHYRETIN_2"/>
    <property type="match status" value="1"/>
</dbReference>
<evidence type="ECO:0000256" key="8">
    <source>
        <dbReference type="ARBA" id="ARBA00022801"/>
    </source>
</evidence>
<evidence type="ECO:0000256" key="2">
    <source>
        <dbReference type="ARBA" id="ARBA00002704"/>
    </source>
</evidence>
<dbReference type="InterPro" id="IPR036817">
    <property type="entry name" value="Transthyretin/HIU_hydrolase_sf"/>
</dbReference>
<dbReference type="SUPFAM" id="SSF49472">
    <property type="entry name" value="Transthyretin (synonym: prealbumin)"/>
    <property type="match status" value="1"/>
</dbReference>
<dbReference type="PROSITE" id="PS00768">
    <property type="entry name" value="TRANSTHYRETIN_1"/>
    <property type="match status" value="1"/>
</dbReference>
<comment type="function">
    <text evidence="2">Catalyzes the hydrolysis of 5-hydroxyisourate (HIU) to 2-oxo-4-hydroxy-4-carboxy-5-ureidoimidazoline (OHCU).</text>
</comment>
<comment type="catalytic activity">
    <reaction evidence="1 9">
        <text>5-hydroxyisourate + H2O = 5-hydroxy-2-oxo-4-ureido-2,5-dihydro-1H-imidazole-5-carboxylate + H(+)</text>
        <dbReference type="Rhea" id="RHEA:23736"/>
        <dbReference type="ChEBI" id="CHEBI:15377"/>
        <dbReference type="ChEBI" id="CHEBI:15378"/>
        <dbReference type="ChEBI" id="CHEBI:18072"/>
        <dbReference type="ChEBI" id="CHEBI:58639"/>
        <dbReference type="EC" id="3.5.2.17"/>
    </reaction>
</comment>
<dbReference type="Gene3D" id="2.60.40.180">
    <property type="entry name" value="Transthyretin/hydroxyisourate hydrolase domain"/>
    <property type="match status" value="1"/>
</dbReference>
<gene>
    <name evidence="11" type="primary">uraH</name>
    <name evidence="11" type="ORF">LRP50_04095</name>
</gene>
<dbReference type="PANTHER" id="PTHR10395">
    <property type="entry name" value="URICASE AND TRANSTHYRETIN-RELATED"/>
    <property type="match status" value="1"/>
</dbReference>
<comment type="caution">
    <text evidence="11">The sequence shown here is derived from an EMBL/GenBank/DDBJ whole genome shotgun (WGS) entry which is preliminary data.</text>
</comment>
<organism evidence="11 12">
    <name type="scientific">Enterovibrio gelatinilyticus</name>
    <dbReference type="NCBI Taxonomy" id="2899819"/>
    <lineage>
        <taxon>Bacteria</taxon>
        <taxon>Pseudomonadati</taxon>
        <taxon>Pseudomonadota</taxon>
        <taxon>Gammaproteobacteria</taxon>
        <taxon>Vibrionales</taxon>
        <taxon>Vibrionaceae</taxon>
        <taxon>Enterovibrio</taxon>
    </lineage>
</organism>
<comment type="similarity">
    <text evidence="3 9">Belongs to the transthyretin family. 5-hydroxyisourate hydrolase subfamily.</text>
</comment>
<evidence type="ECO:0000259" key="10">
    <source>
        <dbReference type="Pfam" id="PF00576"/>
    </source>
</evidence>
<dbReference type="PRINTS" id="PR00189">
    <property type="entry name" value="TRNSTHYRETIN"/>
</dbReference>
<evidence type="ECO:0000256" key="7">
    <source>
        <dbReference type="ARBA" id="ARBA00022631"/>
    </source>
</evidence>
<keyword evidence="7 9" id="KW-0659">Purine metabolism</keyword>
<dbReference type="CDD" id="cd05822">
    <property type="entry name" value="TLP_HIUase"/>
    <property type="match status" value="1"/>
</dbReference>
<keyword evidence="8 9" id="KW-0378">Hydrolase</keyword>
<dbReference type="GO" id="GO:0033971">
    <property type="term" value="F:hydroxyisourate hydrolase activity"/>
    <property type="evidence" value="ECO:0007669"/>
    <property type="project" value="UniProtKB-EC"/>
</dbReference>
<name>A0ABT5QWA0_9GAMM</name>
<protein>
    <recommendedName>
        <fullName evidence="6 9">5-hydroxyisourate hydrolase</fullName>
        <shortName evidence="9">HIU hydrolase</shortName>
        <shortName evidence="9">HIUHase</shortName>
        <ecNumber evidence="5 9">3.5.2.17</ecNumber>
    </recommendedName>
</protein>
<proteinExistence type="inferred from homology"/>
<dbReference type="InterPro" id="IPR023418">
    <property type="entry name" value="Thyroxine_BS"/>
</dbReference>
<comment type="subunit">
    <text evidence="4 9">Homotetramer.</text>
</comment>
<dbReference type="InterPro" id="IPR000895">
    <property type="entry name" value="Transthyretin/HIU_hydrolase"/>
</dbReference>
<evidence type="ECO:0000313" key="11">
    <source>
        <dbReference type="EMBL" id="MDD1792305.1"/>
    </source>
</evidence>
<dbReference type="InterPro" id="IPR023416">
    <property type="entry name" value="Transthyretin/HIU_hydrolase_d"/>
</dbReference>